<name>A0A2A6FEN5_9HYPH</name>
<evidence type="ECO:0000313" key="1">
    <source>
        <dbReference type="EMBL" id="PDQ20081.1"/>
    </source>
</evidence>
<dbReference type="EMBL" id="NWQG01000097">
    <property type="protein sequence ID" value="PDQ20081.1"/>
    <property type="molecule type" value="Genomic_DNA"/>
</dbReference>
<dbReference type="Proteomes" id="UP000219182">
    <property type="component" value="Unassembled WGS sequence"/>
</dbReference>
<organism evidence="1 2">
    <name type="scientific">Mesorhizobium sanjuanii</name>
    <dbReference type="NCBI Taxonomy" id="2037900"/>
    <lineage>
        <taxon>Bacteria</taxon>
        <taxon>Pseudomonadati</taxon>
        <taxon>Pseudomonadota</taxon>
        <taxon>Alphaproteobacteria</taxon>
        <taxon>Hyphomicrobiales</taxon>
        <taxon>Phyllobacteriaceae</taxon>
        <taxon>Mesorhizobium</taxon>
    </lineage>
</organism>
<gene>
    <name evidence="1" type="ORF">CN311_16065</name>
</gene>
<dbReference type="AlphaFoldDB" id="A0A2A6FEN5"/>
<protein>
    <submittedName>
        <fullName evidence="1">Uncharacterized protein</fullName>
    </submittedName>
</protein>
<proteinExistence type="predicted"/>
<sequence>MADVWIPITRFGQAAPTKATRDTLFQLMRCPLDSDAITASQIDQVACNWFVAEGLKQLNDVNDFTIDTNGH</sequence>
<comment type="caution">
    <text evidence="1">The sequence shown here is derived from an EMBL/GenBank/DDBJ whole genome shotgun (WGS) entry which is preliminary data.</text>
</comment>
<accession>A0A2A6FEN5</accession>
<reference evidence="1 2" key="1">
    <citation type="submission" date="2017-09" db="EMBL/GenBank/DDBJ databases">
        <title>Mesorhizobum sanjuanii sp. nov. isolated from nodules of Lotus tenuis in saline-alkaline lowlands of Flooding Pampa.</title>
        <authorList>
            <person name="Sannazzaro A.I."/>
            <person name="Torres Tejerizo G.A."/>
            <person name="Fontana F."/>
            <person name="Cumpa Velazquez L.M."/>
            <person name="Hansen L."/>
            <person name="Pistorio M."/>
            <person name="Estrella M.J."/>
        </authorList>
    </citation>
    <scope>NUCLEOTIDE SEQUENCE [LARGE SCALE GENOMIC DNA]</scope>
    <source>
        <strain evidence="1 2">BSA136</strain>
    </source>
</reference>
<evidence type="ECO:0000313" key="2">
    <source>
        <dbReference type="Proteomes" id="UP000219182"/>
    </source>
</evidence>
<keyword evidence="2" id="KW-1185">Reference proteome</keyword>